<dbReference type="KEGG" id="kbs:EPA93_02075"/>
<protein>
    <submittedName>
        <fullName evidence="2">CHAT domain-containing protein</fullName>
    </submittedName>
</protein>
<dbReference type="Proteomes" id="UP000290365">
    <property type="component" value="Chromosome"/>
</dbReference>
<dbReference type="InterPro" id="IPR024983">
    <property type="entry name" value="CHAT_dom"/>
</dbReference>
<gene>
    <name evidence="2" type="ORF">EPA93_02075</name>
</gene>
<keyword evidence="3" id="KW-1185">Reference proteome</keyword>
<dbReference type="OrthoDB" id="137354at2"/>
<reference evidence="2 3" key="1">
    <citation type="submission" date="2019-01" db="EMBL/GenBank/DDBJ databases">
        <title>Ktedonosporobacter rubrisoli SCAWS-G2.</title>
        <authorList>
            <person name="Huang Y."/>
            <person name="Yan B."/>
        </authorList>
    </citation>
    <scope>NUCLEOTIDE SEQUENCE [LARGE SCALE GENOMIC DNA]</scope>
    <source>
        <strain evidence="2 3">SCAWS-G2</strain>
    </source>
</reference>
<proteinExistence type="predicted"/>
<feature type="domain" description="CHAT" evidence="1">
    <location>
        <begin position="933"/>
        <end position="1292"/>
    </location>
</feature>
<evidence type="ECO:0000313" key="2">
    <source>
        <dbReference type="EMBL" id="QBD74845.1"/>
    </source>
</evidence>
<dbReference type="Gene3D" id="1.25.40.10">
    <property type="entry name" value="Tetratricopeptide repeat domain"/>
    <property type="match status" value="2"/>
</dbReference>
<dbReference type="Pfam" id="PF08238">
    <property type="entry name" value="Sel1"/>
    <property type="match status" value="4"/>
</dbReference>
<dbReference type="SUPFAM" id="SSF48452">
    <property type="entry name" value="TPR-like"/>
    <property type="match status" value="2"/>
</dbReference>
<evidence type="ECO:0000313" key="3">
    <source>
        <dbReference type="Proteomes" id="UP000290365"/>
    </source>
</evidence>
<dbReference type="InterPro" id="IPR019734">
    <property type="entry name" value="TPR_rpt"/>
</dbReference>
<dbReference type="InterPro" id="IPR011990">
    <property type="entry name" value="TPR-like_helical_dom_sf"/>
</dbReference>
<dbReference type="InterPro" id="IPR006597">
    <property type="entry name" value="Sel1-like"/>
</dbReference>
<dbReference type="Pfam" id="PF12770">
    <property type="entry name" value="CHAT"/>
    <property type="match status" value="1"/>
</dbReference>
<dbReference type="EMBL" id="CP035758">
    <property type="protein sequence ID" value="QBD74845.1"/>
    <property type="molecule type" value="Genomic_DNA"/>
</dbReference>
<dbReference type="RefSeq" id="WP_129885444.1">
    <property type="nucleotide sequence ID" value="NZ_CP035758.1"/>
</dbReference>
<organism evidence="2 3">
    <name type="scientific">Ktedonosporobacter rubrisoli</name>
    <dbReference type="NCBI Taxonomy" id="2509675"/>
    <lineage>
        <taxon>Bacteria</taxon>
        <taxon>Bacillati</taxon>
        <taxon>Chloroflexota</taxon>
        <taxon>Ktedonobacteria</taxon>
        <taxon>Ktedonobacterales</taxon>
        <taxon>Ktedonosporobacteraceae</taxon>
        <taxon>Ktedonosporobacter</taxon>
    </lineage>
</organism>
<dbReference type="PANTHER" id="PTHR10098">
    <property type="entry name" value="RAPSYN-RELATED"/>
    <property type="match status" value="1"/>
</dbReference>
<name>A0A4P6JIF5_KTERU</name>
<sequence length="1293" mass="145551">MPWLERLHQHLFSSAPKLKNSSSLPSLPSMGIPVFTPAGPDPITVNMALSKLFSVGAGKGMRRVLEREQKVLLTDNAIALVVQMALEYRRTDPTQAAFMLLIAELLDRACRTGIKKAWKFFLQTFVDNAADQQLTTTQLQWLLLMMDRRAQRRFLEEHLELLSYKGLALFLGRLTSLLQDSGSLGSSLVAANILWELLFDARRRGGNVQAVREAYVNQFGGFALDIPDWLSTCFERDQALGERGRRYQTARERIALWQEAIKCGQREFASDMPEILAEMYVRLQQAYNDVRGLDKPQLQQQELAHLLFALSIYTEVRYPIAWALNQNALGSLYHEYLQGDQTSNIEKAIACFQAALRVFTEQDTPREWAQTQNYLGLAYRSRLLGNREENQEKSIQCYKAALRVFTEQDTPRDQAMLLTNMGSLYLERLHDHYMQNQARAINCFYQALRVFNEQEFPVEWATTQNNLGNVLCMYFHGDIFENRQKALQCYQKALKVRTERQFPVEWATTQNNLGNLLSLMEENPEENSEKAIACFQESLRVFTEQDFPVEWARSQNNLGGVYSRRKRGNAQENSEKAIDCFQAALRIYTRQIFPELHMSASLNLAACALDSEMWELAHTTAANAQKAEDDLLALTAGVKEMDTILSQGGGGVLLDAVALVRLGRFDEAAETVERGRARSLANARLLSAADPQRINDPQRRESYILHRSMLQQARAAVHQLAISKQATSSREWLARVAAVNEAKKAFDATVEAIRAARDPADFLLEDFRAETLLQLLSEKPAGHAIIYVLPTQYGGLALGVLGKNPETGTSARFAILNLPELTDAMVRKLMVTTTPDDTSRFIGGYALAQQERGLKALRQSWEGESLAESANRLHAFCQYEHLTSTLDRAAQEIKRSRALRYMAEKPWQELSKDQRLRLRHGFNLYFLCHELRQSLNWLAKAALRPLADWLQQEHVSSVTLIPCDLLAALPLLAAPLEERDGQIITLADRFVASVAPSARSLAQRVHNPQQRHGVAALGNPYPTTRPLAWGEAEALTLAHLGGDPARAFIQHDADRAHLLEILHTAKVVDVSCHATAEYEYLRSRLLLANGEHLTLADALNETLTNIHGLRLLILSACQTAIPDIFGAPDEVRSLAVGMLQAGAQAVLGALWSVSDRATYLLMVRFAQEWFPDMEIVPPTTALARAQSWLRTVTNRELETWQATKPLADNLTRALNSAETKEADSKTDIGGLPFDQNVLQFEASEQDSIERLRSSRYSLQDAEGNLQELAVRGDPDTRPFADPIYWAGFQLYGW</sequence>
<dbReference type="SMART" id="SM00028">
    <property type="entry name" value="TPR"/>
    <property type="match status" value="5"/>
</dbReference>
<evidence type="ECO:0000259" key="1">
    <source>
        <dbReference type="Pfam" id="PF12770"/>
    </source>
</evidence>
<accession>A0A4P6JIF5</accession>